<evidence type="ECO:0008006" key="8">
    <source>
        <dbReference type="Google" id="ProtNLM"/>
    </source>
</evidence>
<feature type="transmembrane region" description="Helical" evidence="5">
    <location>
        <begin position="101"/>
        <end position="125"/>
    </location>
</feature>
<keyword evidence="3 5" id="KW-1133">Transmembrane helix</keyword>
<evidence type="ECO:0000256" key="2">
    <source>
        <dbReference type="ARBA" id="ARBA00022692"/>
    </source>
</evidence>
<sequence>MSPSLYQFGALSTATCIAINAYGAHTNLHKGHANILSFNRAAQYQMVHSLALMYITTLPGPRNDLAAYLLAIGMVLFSGSIYLRVICAPEVSSNNEIGENLFGLAAAVTPLGIVTLMGGWVLLAFSGP</sequence>
<evidence type="ECO:0000256" key="1">
    <source>
        <dbReference type="ARBA" id="ARBA00004141"/>
    </source>
</evidence>
<organism evidence="6 7">
    <name type="scientific">Lepraria finkii</name>
    <dbReference type="NCBI Taxonomy" id="1340010"/>
    <lineage>
        <taxon>Eukaryota</taxon>
        <taxon>Fungi</taxon>
        <taxon>Dikarya</taxon>
        <taxon>Ascomycota</taxon>
        <taxon>Pezizomycotina</taxon>
        <taxon>Lecanoromycetes</taxon>
        <taxon>OSLEUM clade</taxon>
        <taxon>Lecanoromycetidae</taxon>
        <taxon>Lecanorales</taxon>
        <taxon>Lecanorineae</taxon>
        <taxon>Stereocaulaceae</taxon>
        <taxon>Lepraria</taxon>
    </lineage>
</organism>
<evidence type="ECO:0000256" key="5">
    <source>
        <dbReference type="SAM" id="Phobius"/>
    </source>
</evidence>
<evidence type="ECO:0000313" key="6">
    <source>
        <dbReference type="EMBL" id="KAL2049872.1"/>
    </source>
</evidence>
<evidence type="ECO:0000313" key="7">
    <source>
        <dbReference type="Proteomes" id="UP001590951"/>
    </source>
</evidence>
<keyword evidence="2 5" id="KW-0812">Transmembrane</keyword>
<keyword evidence="7" id="KW-1185">Reference proteome</keyword>
<protein>
    <recommendedName>
        <fullName evidence="8">DUF423-domain-containing protein</fullName>
    </recommendedName>
</protein>
<reference evidence="6 7" key="1">
    <citation type="submission" date="2024-09" db="EMBL/GenBank/DDBJ databases">
        <title>Rethinking Asexuality: The Enigmatic Case of Functional Sexual Genes in Lepraria (Stereocaulaceae).</title>
        <authorList>
            <person name="Doellman M."/>
            <person name="Sun Y."/>
            <person name="Barcenas-Pena A."/>
            <person name="Lumbsch H.T."/>
            <person name="Grewe F."/>
        </authorList>
    </citation>
    <scope>NUCLEOTIDE SEQUENCE [LARGE SCALE GENOMIC DNA]</scope>
    <source>
        <strain evidence="6 7">Grewe 0041</strain>
    </source>
</reference>
<comment type="caution">
    <text evidence="6">The sequence shown here is derived from an EMBL/GenBank/DDBJ whole genome shotgun (WGS) entry which is preliminary data.</text>
</comment>
<dbReference type="Pfam" id="PF04241">
    <property type="entry name" value="DUF423"/>
    <property type="match status" value="1"/>
</dbReference>
<evidence type="ECO:0000256" key="4">
    <source>
        <dbReference type="ARBA" id="ARBA00023136"/>
    </source>
</evidence>
<dbReference type="PANTHER" id="PTHR43461:SF1">
    <property type="entry name" value="TRANSMEMBRANE PROTEIN 256"/>
    <property type="match status" value="1"/>
</dbReference>
<name>A0ABR4AW21_9LECA</name>
<evidence type="ECO:0000256" key="3">
    <source>
        <dbReference type="ARBA" id="ARBA00022989"/>
    </source>
</evidence>
<dbReference type="EMBL" id="JBHFEH010000056">
    <property type="protein sequence ID" value="KAL2049872.1"/>
    <property type="molecule type" value="Genomic_DNA"/>
</dbReference>
<feature type="transmembrane region" description="Helical" evidence="5">
    <location>
        <begin position="65"/>
        <end position="89"/>
    </location>
</feature>
<dbReference type="InterPro" id="IPR006696">
    <property type="entry name" value="DUF423"/>
</dbReference>
<dbReference type="Proteomes" id="UP001590951">
    <property type="component" value="Unassembled WGS sequence"/>
</dbReference>
<accession>A0ABR4AW21</accession>
<proteinExistence type="predicted"/>
<dbReference type="PANTHER" id="PTHR43461">
    <property type="entry name" value="TRANSMEMBRANE PROTEIN 256"/>
    <property type="match status" value="1"/>
</dbReference>
<gene>
    <name evidence="6" type="ORF">ABVK25_009856</name>
</gene>
<comment type="subcellular location">
    <subcellularLocation>
        <location evidence="1">Membrane</location>
        <topology evidence="1">Multi-pass membrane protein</topology>
    </subcellularLocation>
</comment>
<keyword evidence="4 5" id="KW-0472">Membrane</keyword>